<keyword evidence="2" id="KW-1185">Reference proteome</keyword>
<dbReference type="AlphaFoldDB" id="A0A7U2FBZ6"/>
<protein>
    <submittedName>
        <fullName evidence="1">Uncharacterized protein</fullName>
    </submittedName>
</protein>
<proteinExistence type="predicted"/>
<evidence type="ECO:0000313" key="2">
    <source>
        <dbReference type="Proteomes" id="UP000663193"/>
    </source>
</evidence>
<dbReference type="EMBL" id="CP069035">
    <property type="protein sequence ID" value="QRD02490.1"/>
    <property type="molecule type" value="Genomic_DNA"/>
</dbReference>
<gene>
    <name evidence="1" type="ORF">JI435_418140</name>
</gene>
<reference evidence="2" key="1">
    <citation type="journal article" date="2021" name="BMC Genomics">
        <title>Chromosome-level genome assembly and manually-curated proteome of model necrotroph Parastagonospora nodorum Sn15 reveals a genome-wide trove of candidate effector homologs, and redundancy of virulence-related functions within an accessory chromosome.</title>
        <authorList>
            <person name="Bertazzoni S."/>
            <person name="Jones D.A.B."/>
            <person name="Phan H.T."/>
            <person name="Tan K.-C."/>
            <person name="Hane J.K."/>
        </authorList>
    </citation>
    <scope>NUCLEOTIDE SEQUENCE [LARGE SCALE GENOMIC DNA]</scope>
    <source>
        <strain evidence="2">SN15 / ATCC MYA-4574 / FGSC 10173)</strain>
    </source>
</reference>
<evidence type="ECO:0000313" key="1">
    <source>
        <dbReference type="EMBL" id="QRD02490.1"/>
    </source>
</evidence>
<accession>A0A7U2FBZ6</accession>
<name>A0A7U2FBZ6_PHANO</name>
<sequence length="97" mass="10731">MLAHRVFVGLRTNTKTSTHLPPIASPFTHLTYDAFKLKSSKFRQHTNQAERWNSPTRGLDSVLLVSCGITQRPVANSTSLISTSTRSSTLNDVCDLT</sequence>
<organism evidence="1 2">
    <name type="scientific">Phaeosphaeria nodorum (strain SN15 / ATCC MYA-4574 / FGSC 10173)</name>
    <name type="common">Glume blotch fungus</name>
    <name type="synonym">Parastagonospora nodorum</name>
    <dbReference type="NCBI Taxonomy" id="321614"/>
    <lineage>
        <taxon>Eukaryota</taxon>
        <taxon>Fungi</taxon>
        <taxon>Dikarya</taxon>
        <taxon>Ascomycota</taxon>
        <taxon>Pezizomycotina</taxon>
        <taxon>Dothideomycetes</taxon>
        <taxon>Pleosporomycetidae</taxon>
        <taxon>Pleosporales</taxon>
        <taxon>Pleosporineae</taxon>
        <taxon>Phaeosphaeriaceae</taxon>
        <taxon>Parastagonospora</taxon>
    </lineage>
</organism>
<dbReference type="VEuPathDB" id="FungiDB:JI435_418140"/>
<dbReference type="Proteomes" id="UP000663193">
    <property type="component" value="Chromosome 13"/>
</dbReference>